<dbReference type="InterPro" id="IPR052602">
    <property type="entry name" value="Growth_transcription_reg"/>
</dbReference>
<gene>
    <name evidence="3" type="ORF">NTEN_LOCUS10127</name>
</gene>
<dbReference type="PANTHER" id="PTHR46515:SF1">
    <property type="entry name" value="TATA ELEMENT MODULATORY FACTOR"/>
    <property type="match status" value="1"/>
</dbReference>
<dbReference type="AlphaFoldDB" id="A0A6H5GNS1"/>
<evidence type="ECO:0000256" key="1">
    <source>
        <dbReference type="SAM" id="Coils"/>
    </source>
</evidence>
<reference evidence="3 4" key="1">
    <citation type="submission" date="2020-02" db="EMBL/GenBank/DDBJ databases">
        <authorList>
            <person name="Ferguson B K."/>
        </authorList>
    </citation>
    <scope>NUCLEOTIDE SEQUENCE [LARGE SCALE GENOMIC DNA]</scope>
</reference>
<proteinExistence type="predicted"/>
<feature type="region of interest" description="Disordered" evidence="2">
    <location>
        <begin position="1"/>
        <end position="20"/>
    </location>
</feature>
<feature type="compositionally biased region" description="Low complexity" evidence="2">
    <location>
        <begin position="254"/>
        <end position="263"/>
    </location>
</feature>
<keyword evidence="1" id="KW-0175">Coiled coil</keyword>
<accession>A0A6H5GNS1</accession>
<protein>
    <submittedName>
        <fullName evidence="3">Uncharacterized protein</fullName>
    </submittedName>
</protein>
<dbReference type="EMBL" id="CADCXU010015124">
    <property type="protein sequence ID" value="CAB0004650.1"/>
    <property type="molecule type" value="Genomic_DNA"/>
</dbReference>
<feature type="region of interest" description="Disordered" evidence="2">
    <location>
        <begin position="250"/>
        <end position="276"/>
    </location>
</feature>
<feature type="coiled-coil region" evidence="1">
    <location>
        <begin position="123"/>
        <end position="245"/>
    </location>
</feature>
<sequence>MQEKEESYKKSEEKIRAERNDLETKVRKDFSGELEATQQQALSFQVALEDLGRQLVTAQKQHSKAEMSLRREVSDMRARAVSAERKLEEALEVARLSSQPLTSQLHAQSVAHEQARSQWEKREALLNSTIAQLESRLESLEESERSVREQHETSSARIASLNDKLTGVLQQNESLLEELNSNKDSLEKLQLLKNSELKKFQAEKDRLLTELDNKKREVVSLKEVLSIERAALDAEKRKCQALQEQLRVSRTHDGSSSPVAAQPASPPPSPTPSFGGASFTESLSSQIWPNVCEFIKFYLKYGSLKVLKTDNFIAHDYRNRLVYGFSSLAMKWKPTRIRVGSTTVCAQGIIRRSSKRYNPS</sequence>
<evidence type="ECO:0000313" key="3">
    <source>
        <dbReference type="EMBL" id="CAB0004650.1"/>
    </source>
</evidence>
<name>A0A6H5GNS1_9HEMI</name>
<dbReference type="GO" id="GO:0005794">
    <property type="term" value="C:Golgi apparatus"/>
    <property type="evidence" value="ECO:0007669"/>
    <property type="project" value="TreeGrafter"/>
</dbReference>
<dbReference type="Proteomes" id="UP000479000">
    <property type="component" value="Unassembled WGS sequence"/>
</dbReference>
<dbReference type="OrthoDB" id="74178at2759"/>
<dbReference type="GO" id="GO:0005783">
    <property type="term" value="C:endoplasmic reticulum"/>
    <property type="evidence" value="ECO:0007669"/>
    <property type="project" value="TreeGrafter"/>
</dbReference>
<keyword evidence="4" id="KW-1185">Reference proteome</keyword>
<evidence type="ECO:0000256" key="2">
    <source>
        <dbReference type="SAM" id="MobiDB-lite"/>
    </source>
</evidence>
<evidence type="ECO:0000313" key="4">
    <source>
        <dbReference type="Proteomes" id="UP000479000"/>
    </source>
</evidence>
<organism evidence="3 4">
    <name type="scientific">Nesidiocoris tenuis</name>
    <dbReference type="NCBI Taxonomy" id="355587"/>
    <lineage>
        <taxon>Eukaryota</taxon>
        <taxon>Metazoa</taxon>
        <taxon>Ecdysozoa</taxon>
        <taxon>Arthropoda</taxon>
        <taxon>Hexapoda</taxon>
        <taxon>Insecta</taxon>
        <taxon>Pterygota</taxon>
        <taxon>Neoptera</taxon>
        <taxon>Paraneoptera</taxon>
        <taxon>Hemiptera</taxon>
        <taxon>Heteroptera</taxon>
        <taxon>Panheteroptera</taxon>
        <taxon>Cimicomorpha</taxon>
        <taxon>Miridae</taxon>
        <taxon>Dicyphina</taxon>
        <taxon>Nesidiocoris</taxon>
    </lineage>
</organism>
<dbReference type="PANTHER" id="PTHR46515">
    <property type="entry name" value="TATA ELEMENT MODULATORY FACTOR TMF1"/>
    <property type="match status" value="1"/>
</dbReference>